<evidence type="ECO:0008006" key="4">
    <source>
        <dbReference type="Google" id="ProtNLM"/>
    </source>
</evidence>
<evidence type="ECO:0000313" key="3">
    <source>
        <dbReference type="Proteomes" id="UP001194746"/>
    </source>
</evidence>
<feature type="region of interest" description="Disordered" evidence="1">
    <location>
        <begin position="283"/>
        <end position="311"/>
    </location>
</feature>
<sequence length="702" mass="76563">MRLSGLFSKSADHQEGRQVSSEEQKSLPSRGQPGAKTNPCGNQENTAKEVARSKIGDIKRAHPVFIESTRYNSSVATINQVGQDSDNSGIHPTVSAEISATKPHCSQSATEGRRPLRRSRRLKSFLARLESHNPLHQGPSPDRLKGHDQHDNLIPEQNIAQADKGDRVSGPLQTLNPCNISAEIEARKVSGKSLMSMDSELTSATIRRHPSKRTLTPITLPRRENSCENPFDQSTGNVERVVSSDPFADPLEVSVHSADCTGSEHSDMPNRALGILSFKHMQKNPFSTDSQSSSQNTSHLPNSSNSSSWSTHTDQRAAVIACNDLATKLHLTALGPKKYSNGADAEMRLEQPLPKRRSRIFGKIQRMRSSFHIGTQSGASQEPKLRRVRTFAAFPNRSYEMNSLNGRSLETLARLGGHSFLNLPADFAPSALRLPTCFVAIIGHLRNADPTVRNLFIDAGDIKTTERVYAYFANQVLSADKDKAIIEVTLRRDEMLNDPVGLLNRGTPVTKASQALGIAWVLKALLEGLPGGILGSLQLYQILVNICSSHISGSALKQGSCLDGLSPTTYLRTKAIGLAMVALLDALQLNLVCAVFGLCAVLMHETERRIELGKQGFKGSIGISRSGVGAGILSLDRLGRIFGPLLVNHEEDCDATSSRNAERKVEGQRVAQMMIENWRGVSRQLRVLESRRPMAQRGGLAG</sequence>
<dbReference type="AlphaFoldDB" id="A0AAD4GZ08"/>
<feature type="region of interest" description="Disordered" evidence="1">
    <location>
        <begin position="98"/>
        <end position="117"/>
    </location>
</feature>
<reference evidence="2" key="1">
    <citation type="journal article" date="2019" name="Beilstein J. Org. Chem.">
        <title>Nanangenines: drimane sesquiterpenoids as the dominant metabolite cohort of a novel Australian fungus, Aspergillus nanangensis.</title>
        <authorList>
            <person name="Lacey H.J."/>
            <person name="Gilchrist C.L.M."/>
            <person name="Crombie A."/>
            <person name="Kalaitzis J.A."/>
            <person name="Vuong D."/>
            <person name="Rutledge P.J."/>
            <person name="Turner P."/>
            <person name="Pitt J.I."/>
            <person name="Lacey E."/>
            <person name="Chooi Y.H."/>
            <person name="Piggott A.M."/>
        </authorList>
    </citation>
    <scope>NUCLEOTIDE SEQUENCE</scope>
    <source>
        <strain evidence="2">MST-FP2251</strain>
    </source>
</reference>
<feature type="compositionally biased region" description="Basic and acidic residues" evidence="1">
    <location>
        <begin position="46"/>
        <end position="60"/>
    </location>
</feature>
<comment type="caution">
    <text evidence="2">The sequence shown here is derived from an EMBL/GenBank/DDBJ whole genome shotgun (WGS) entry which is preliminary data.</text>
</comment>
<organism evidence="2 3">
    <name type="scientific">Aspergillus nanangensis</name>
    <dbReference type="NCBI Taxonomy" id="2582783"/>
    <lineage>
        <taxon>Eukaryota</taxon>
        <taxon>Fungi</taxon>
        <taxon>Dikarya</taxon>
        <taxon>Ascomycota</taxon>
        <taxon>Pezizomycotina</taxon>
        <taxon>Eurotiomycetes</taxon>
        <taxon>Eurotiomycetidae</taxon>
        <taxon>Eurotiales</taxon>
        <taxon>Aspergillaceae</taxon>
        <taxon>Aspergillus</taxon>
        <taxon>Aspergillus subgen. Circumdati</taxon>
    </lineage>
</organism>
<evidence type="ECO:0000256" key="1">
    <source>
        <dbReference type="SAM" id="MobiDB-lite"/>
    </source>
</evidence>
<feature type="region of interest" description="Disordered" evidence="1">
    <location>
        <begin position="1"/>
        <end position="60"/>
    </location>
</feature>
<evidence type="ECO:0000313" key="2">
    <source>
        <dbReference type="EMBL" id="KAF9894476.1"/>
    </source>
</evidence>
<gene>
    <name evidence="2" type="ORF">FE257_006359</name>
</gene>
<proteinExistence type="predicted"/>
<dbReference type="Proteomes" id="UP001194746">
    <property type="component" value="Unassembled WGS sequence"/>
</dbReference>
<protein>
    <recommendedName>
        <fullName evidence="4">Rho-GAP domain-containing protein</fullName>
    </recommendedName>
</protein>
<reference evidence="2" key="2">
    <citation type="submission" date="2020-02" db="EMBL/GenBank/DDBJ databases">
        <authorList>
            <person name="Gilchrist C.L.M."/>
            <person name="Chooi Y.-H."/>
        </authorList>
    </citation>
    <scope>NUCLEOTIDE SEQUENCE</scope>
    <source>
        <strain evidence="2">MST-FP2251</strain>
    </source>
</reference>
<accession>A0AAD4GZ08</accession>
<dbReference type="InterPro" id="IPR008936">
    <property type="entry name" value="Rho_GTPase_activation_prot"/>
</dbReference>
<feature type="compositionally biased region" description="Low complexity" evidence="1">
    <location>
        <begin position="287"/>
        <end position="311"/>
    </location>
</feature>
<feature type="compositionally biased region" description="Basic and acidic residues" evidence="1">
    <location>
        <begin position="10"/>
        <end position="25"/>
    </location>
</feature>
<dbReference type="EMBL" id="VCAU01000003">
    <property type="protein sequence ID" value="KAF9894476.1"/>
    <property type="molecule type" value="Genomic_DNA"/>
</dbReference>
<name>A0AAD4GZ08_ASPNN</name>
<keyword evidence="3" id="KW-1185">Reference proteome</keyword>
<dbReference type="Gene3D" id="1.10.555.10">
    <property type="entry name" value="Rho GTPase activation protein"/>
    <property type="match status" value="1"/>
</dbReference>